<gene>
    <name evidence="1" type="ORF">GOP47_0011795</name>
</gene>
<comment type="caution">
    <text evidence="1">The sequence shown here is derived from an EMBL/GenBank/DDBJ whole genome shotgun (WGS) entry which is preliminary data.</text>
</comment>
<keyword evidence="2" id="KW-1185">Reference proteome</keyword>
<protein>
    <submittedName>
        <fullName evidence="1">Uncharacterized protein</fullName>
    </submittedName>
</protein>
<accession>A0A9D4UUT6</accession>
<dbReference type="EMBL" id="JABFUD020000011">
    <property type="protein sequence ID" value="KAI5073782.1"/>
    <property type="molecule type" value="Genomic_DNA"/>
</dbReference>
<proteinExistence type="predicted"/>
<name>A0A9D4UUT6_ADICA</name>
<evidence type="ECO:0000313" key="2">
    <source>
        <dbReference type="Proteomes" id="UP000886520"/>
    </source>
</evidence>
<dbReference type="AlphaFoldDB" id="A0A9D4UUT6"/>
<reference evidence="1" key="1">
    <citation type="submission" date="2021-01" db="EMBL/GenBank/DDBJ databases">
        <title>Adiantum capillus-veneris genome.</title>
        <authorList>
            <person name="Fang Y."/>
            <person name="Liao Q."/>
        </authorList>
    </citation>
    <scope>NUCLEOTIDE SEQUENCE</scope>
    <source>
        <strain evidence="1">H3</strain>
        <tissue evidence="1">Leaf</tissue>
    </source>
</reference>
<organism evidence="1 2">
    <name type="scientific">Adiantum capillus-veneris</name>
    <name type="common">Maidenhair fern</name>
    <dbReference type="NCBI Taxonomy" id="13818"/>
    <lineage>
        <taxon>Eukaryota</taxon>
        <taxon>Viridiplantae</taxon>
        <taxon>Streptophyta</taxon>
        <taxon>Embryophyta</taxon>
        <taxon>Tracheophyta</taxon>
        <taxon>Polypodiopsida</taxon>
        <taxon>Polypodiidae</taxon>
        <taxon>Polypodiales</taxon>
        <taxon>Pteridineae</taxon>
        <taxon>Pteridaceae</taxon>
        <taxon>Vittarioideae</taxon>
        <taxon>Adiantum</taxon>
    </lineage>
</organism>
<dbReference type="Proteomes" id="UP000886520">
    <property type="component" value="Chromosome 11"/>
</dbReference>
<evidence type="ECO:0000313" key="1">
    <source>
        <dbReference type="EMBL" id="KAI5073782.1"/>
    </source>
</evidence>
<sequence>METMLLLSSLSLHSLGNRLMQSNGLRSCGDSARAFHPESPIISLRGHASARALWCTSGGAFVGAVLLRFFGFGVAIVVPSGVRGQASSIFGLPPLPPPFGEGNGWQLTGMDPLARLVGSQSVEVGGFCLFGGSKRFSLCWLSLYHGYTGIDLVRSALRFYPGWATNSGKSNTRSFTKRVSFFKQSHFFEQFPQGVARLGWLFKGRLDLEVE</sequence>